<feature type="transmembrane region" description="Helical" evidence="1">
    <location>
        <begin position="396"/>
        <end position="414"/>
    </location>
</feature>
<feature type="transmembrane region" description="Helical" evidence="1">
    <location>
        <begin position="21"/>
        <end position="40"/>
    </location>
</feature>
<keyword evidence="1" id="KW-0812">Transmembrane</keyword>
<dbReference type="OrthoDB" id="9791248at2"/>
<keyword evidence="3" id="KW-1185">Reference proteome</keyword>
<feature type="transmembrane region" description="Helical" evidence="1">
    <location>
        <begin position="355"/>
        <end position="376"/>
    </location>
</feature>
<name>A0A4S4FYB6_9MICO</name>
<reference evidence="2 3" key="1">
    <citation type="submission" date="2019-04" db="EMBL/GenBank/DDBJ databases">
        <authorList>
            <person name="Jiang L."/>
        </authorList>
    </citation>
    <scope>NUCLEOTIDE SEQUENCE [LARGE SCALE GENOMIC DNA]</scope>
    <source>
        <strain evidence="2 3">YIM 131861</strain>
    </source>
</reference>
<feature type="transmembrane region" description="Helical" evidence="1">
    <location>
        <begin position="222"/>
        <end position="237"/>
    </location>
</feature>
<feature type="transmembrane region" description="Helical" evidence="1">
    <location>
        <begin position="148"/>
        <end position="168"/>
    </location>
</feature>
<proteinExistence type="predicted"/>
<feature type="transmembrane region" description="Helical" evidence="1">
    <location>
        <begin position="434"/>
        <end position="452"/>
    </location>
</feature>
<feature type="transmembrane region" description="Helical" evidence="1">
    <location>
        <begin position="459"/>
        <end position="476"/>
    </location>
</feature>
<accession>A0A4S4FYB6</accession>
<dbReference type="AlphaFoldDB" id="A0A4S4FYB6"/>
<dbReference type="Proteomes" id="UP000307380">
    <property type="component" value="Unassembled WGS sequence"/>
</dbReference>
<comment type="caution">
    <text evidence="2">The sequence shown here is derived from an EMBL/GenBank/DDBJ whole genome shotgun (WGS) entry which is preliminary data.</text>
</comment>
<sequence length="477" mass="51295">MSEWFARIIRSLRRHARMWTLVSTAVVIAVFSAGLLALAGDGHPMSVVDEHVHYDYVLRVLGGELPWRGAPYTQGLVDQWSCGVGHEAGSPYPCGDERFTVSTLPAGKYTSGYIHYPTYFIGAALFADFSAWVTGNTGLIATISAVRIYSAILTIAGVISCALFAWAIGMRTGRLIAATTVPVAASMIVLLGTLVNPGSTAILAGSLIAGTGILWIVRGKGFLWFVIASALASLVAVTDSLPVGGFLFLIAVTLVAERLGWRLEGSWRPRWWHFWVLVGTILTPIIVWGQYIRITATQPNKALFGFIAPTGKKDAIVGMVTEFVNLHTPWVESMGIWARPQTLVGRVLRAAATGMPLWITVFVLGVLILVVLRIILRDGGVMSSALPPRAQARQRVLSPVYVLTAGTVGTLLLYPPALRLSNWLTFGFDFGIVGRYSIALSPLLVLLVLSLFNRRPFGVLLAAMGVVGSLGVVAAAL</sequence>
<evidence type="ECO:0000256" key="1">
    <source>
        <dbReference type="SAM" id="Phobius"/>
    </source>
</evidence>
<evidence type="ECO:0000313" key="3">
    <source>
        <dbReference type="Proteomes" id="UP000307380"/>
    </source>
</evidence>
<feature type="transmembrane region" description="Helical" evidence="1">
    <location>
        <begin position="243"/>
        <end position="260"/>
    </location>
</feature>
<dbReference type="RefSeq" id="WP_136421204.1">
    <property type="nucleotide sequence ID" value="NZ_SSSN01000002.1"/>
</dbReference>
<gene>
    <name evidence="2" type="ORF">E6C70_00435</name>
</gene>
<keyword evidence="1" id="KW-1133">Transmembrane helix</keyword>
<dbReference type="EMBL" id="SSSN01000002">
    <property type="protein sequence ID" value="THG36049.1"/>
    <property type="molecule type" value="Genomic_DNA"/>
</dbReference>
<evidence type="ECO:0008006" key="4">
    <source>
        <dbReference type="Google" id="ProtNLM"/>
    </source>
</evidence>
<organism evidence="2 3">
    <name type="scientific">Orlajensenia flava</name>
    <dbReference type="NCBI Taxonomy" id="2565934"/>
    <lineage>
        <taxon>Bacteria</taxon>
        <taxon>Bacillati</taxon>
        <taxon>Actinomycetota</taxon>
        <taxon>Actinomycetes</taxon>
        <taxon>Micrococcales</taxon>
        <taxon>Microbacteriaceae</taxon>
        <taxon>Orlajensenia</taxon>
    </lineage>
</organism>
<protein>
    <recommendedName>
        <fullName evidence="4">DUF2142 domain-containing protein</fullName>
    </recommendedName>
</protein>
<evidence type="ECO:0000313" key="2">
    <source>
        <dbReference type="EMBL" id="THG36049.1"/>
    </source>
</evidence>
<feature type="transmembrane region" description="Helical" evidence="1">
    <location>
        <begin position="272"/>
        <end position="291"/>
    </location>
</feature>
<keyword evidence="1" id="KW-0472">Membrane</keyword>